<evidence type="ECO:0000256" key="6">
    <source>
        <dbReference type="ARBA" id="ARBA00023136"/>
    </source>
</evidence>
<evidence type="ECO:0000256" key="8">
    <source>
        <dbReference type="SAM" id="Phobius"/>
    </source>
</evidence>
<dbReference type="SMART" id="SM00665">
    <property type="entry name" value="B561"/>
    <property type="match status" value="1"/>
</dbReference>
<keyword evidence="9" id="KW-0732">Signal</keyword>
<keyword evidence="12" id="KW-1185">Reference proteome</keyword>
<keyword evidence="4" id="KW-0249">Electron transport</keyword>
<dbReference type="STRING" id="515849.A0A090CL96"/>
<dbReference type="CDD" id="cd08760">
    <property type="entry name" value="Cyt_b561_FRRS1_like"/>
    <property type="match status" value="1"/>
</dbReference>
<organism evidence="11 12">
    <name type="scientific">Podospora anserina (strain S / ATCC MYA-4624 / DSM 980 / FGSC 10383)</name>
    <name type="common">Pleurage anserina</name>
    <dbReference type="NCBI Taxonomy" id="515849"/>
    <lineage>
        <taxon>Eukaryota</taxon>
        <taxon>Fungi</taxon>
        <taxon>Dikarya</taxon>
        <taxon>Ascomycota</taxon>
        <taxon>Pezizomycotina</taxon>
        <taxon>Sordariomycetes</taxon>
        <taxon>Sordariomycetidae</taxon>
        <taxon>Sordariales</taxon>
        <taxon>Podosporaceae</taxon>
        <taxon>Podospora</taxon>
        <taxon>Podospora anserina</taxon>
    </lineage>
</organism>
<evidence type="ECO:0000256" key="7">
    <source>
        <dbReference type="SAM" id="MobiDB-lite"/>
    </source>
</evidence>
<reference evidence="11 12" key="1">
    <citation type="journal article" date="2008" name="Genome Biol.">
        <title>The genome sequence of the model ascomycete fungus Podospora anserina.</title>
        <authorList>
            <person name="Espagne E."/>
            <person name="Lespinet O."/>
            <person name="Malagnac F."/>
            <person name="Da Silva C."/>
            <person name="Jaillon O."/>
            <person name="Porcel B.M."/>
            <person name="Couloux A."/>
            <person name="Aury J.-M."/>
            <person name="Segurens B."/>
            <person name="Poulain J."/>
            <person name="Anthouard V."/>
            <person name="Grossetete S."/>
            <person name="Khalili H."/>
            <person name="Coppin E."/>
            <person name="Dequard-Chablat M."/>
            <person name="Picard M."/>
            <person name="Contamine V."/>
            <person name="Arnaise S."/>
            <person name="Bourdais A."/>
            <person name="Berteaux-Lecellier V."/>
            <person name="Gautheret D."/>
            <person name="de Vries R.P."/>
            <person name="Battaglia E."/>
            <person name="Coutinho P.M."/>
            <person name="Danchin E.G.J."/>
            <person name="Henrissat B."/>
            <person name="El Khoury R."/>
            <person name="Sainsard-Chanet A."/>
            <person name="Boivin A."/>
            <person name="Pinan-Lucarre B."/>
            <person name="Sellem C.H."/>
            <person name="Debuchy R."/>
            <person name="Wincker P."/>
            <person name="Weissenbach J."/>
            <person name="Silar P."/>
        </authorList>
    </citation>
    <scope>NUCLEOTIDE SEQUENCE [LARGE SCALE GENOMIC DNA]</scope>
    <source>
        <strain evidence="12">S / ATCC MYA-4624 / DSM 980 / FGSC 10383</strain>
    </source>
</reference>
<dbReference type="InParanoid" id="A0A090CL96"/>
<protein>
    <recommendedName>
        <fullName evidence="10">Cytochrome b561 domain-containing protein</fullName>
    </recommendedName>
</protein>
<feature type="region of interest" description="Disordered" evidence="7">
    <location>
        <begin position="457"/>
        <end position="525"/>
    </location>
</feature>
<feature type="transmembrane region" description="Helical" evidence="8">
    <location>
        <begin position="297"/>
        <end position="319"/>
    </location>
</feature>
<proteinExistence type="predicted"/>
<feature type="domain" description="Cytochrome b561" evidence="10">
    <location>
        <begin position="297"/>
        <end position="418"/>
    </location>
</feature>
<feature type="compositionally biased region" description="Basic and acidic residues" evidence="7">
    <location>
        <begin position="496"/>
        <end position="510"/>
    </location>
</feature>
<evidence type="ECO:0000313" key="12">
    <source>
        <dbReference type="Proteomes" id="UP000001197"/>
    </source>
</evidence>
<feature type="chain" id="PRO_5001853544" description="Cytochrome b561 domain-containing protein" evidence="9">
    <location>
        <begin position="20"/>
        <end position="525"/>
    </location>
</feature>
<dbReference type="InterPro" id="IPR006593">
    <property type="entry name" value="Cyt_b561/ferric_Rdtase_TM"/>
</dbReference>
<sequence>MASLTLALLLALFALLTSADPSVPTQNTQFCNFGHPTGHADFCFGLSVKNHSSPKPNHDFHKDFHVSLSIRRSGKLGWTAVGTGPTMAGSVMVVVYGDPGRGRPAVSVRSVDGHHLPGTIDHQGVDGEVKGEWEGVEQGGVVRVMRAEWVLLGGGKEGRHDDEMEEWEKPDGPATHAARVEVVCEKCDTFGSVQSWGSGGTGGSMPWIWAWNDHQDFEHDGDGFEVGAKLKMHRHREGSGGFGRFWVDMRRAALEGGRHEWDFEEKEGNRRVGTSDGPIGVGAWFDFVVRVWSLAKIHGVVMAVGFLGLFPLGLVMIRMNSGKGRPFKRHWRVQVLATTVAVVGAMIGGRLSKWHMPKTSHQWLGVGIVVGLVVQSVLGWRHHVDFVRIKRRTWISHGHIWLGRFLVAGGLVNVVLGMLLAGKGAGSVWLVVAVGVLEAAGLGYWLWRAERQRKQAAGAGEDGTEALALMPRSSDGGENYFALDESEEESSDEGEDGKMSDEESLRKRSVDSATSVKKSLAATKD</sequence>
<evidence type="ECO:0000313" key="11">
    <source>
        <dbReference type="EMBL" id="CDP29351.1"/>
    </source>
</evidence>
<dbReference type="eggNOG" id="ENOG502SQWM">
    <property type="taxonomic scope" value="Eukaryota"/>
</dbReference>
<feature type="transmembrane region" description="Helical" evidence="8">
    <location>
        <begin position="427"/>
        <end position="447"/>
    </location>
</feature>
<dbReference type="SUPFAM" id="SSF49344">
    <property type="entry name" value="CBD9-like"/>
    <property type="match status" value="1"/>
</dbReference>
<dbReference type="CDD" id="cd09630">
    <property type="entry name" value="CDH_like_cytochrome"/>
    <property type="match status" value="1"/>
</dbReference>
<evidence type="ECO:0000256" key="1">
    <source>
        <dbReference type="ARBA" id="ARBA00004370"/>
    </source>
</evidence>
<name>A0A090CL96_PODAN</name>
<dbReference type="Proteomes" id="UP000001197">
    <property type="component" value="Chromosome 5"/>
</dbReference>
<feature type="transmembrane region" description="Helical" evidence="8">
    <location>
        <begin position="331"/>
        <end position="351"/>
    </location>
</feature>
<feature type="signal peptide" evidence="9">
    <location>
        <begin position="1"/>
        <end position="19"/>
    </location>
</feature>
<dbReference type="Gene3D" id="1.20.120.1770">
    <property type="match status" value="1"/>
</dbReference>
<dbReference type="PANTHER" id="PTHR47797">
    <property type="entry name" value="DEHYDROGENASE, PUTATIVE (AFU_ORTHOLOGUE AFUA_8G05805)-RELATED"/>
    <property type="match status" value="1"/>
</dbReference>
<keyword evidence="2" id="KW-0813">Transport</keyword>
<evidence type="ECO:0000256" key="2">
    <source>
        <dbReference type="ARBA" id="ARBA00022448"/>
    </source>
</evidence>
<evidence type="ECO:0000256" key="3">
    <source>
        <dbReference type="ARBA" id="ARBA00022692"/>
    </source>
</evidence>
<dbReference type="PANTHER" id="PTHR47797:SF3">
    <property type="entry name" value="CYTOCHROME B561 DOMAIN-CONTAINING PROTEIN"/>
    <property type="match status" value="1"/>
</dbReference>
<accession>A0A090CL96</accession>
<reference evidence="12" key="2">
    <citation type="journal article" date="2014" name="Genetics">
        <title>Maintaining two mating types: Structure of the mating type locus and its role in heterokaryosis in Podospora anserina.</title>
        <authorList>
            <person name="Grognet P."/>
            <person name="Bidard F."/>
            <person name="Kuchly C."/>
            <person name="Tong L.C.H."/>
            <person name="Coppin E."/>
            <person name="Benkhali J.A."/>
            <person name="Couloux A."/>
            <person name="Wincker P."/>
            <person name="Debuchy R."/>
            <person name="Silar P."/>
        </authorList>
    </citation>
    <scope>GENOME REANNOTATION</scope>
    <source>
        <strain evidence="12">S / ATCC MYA-4624 / DSM 980 / FGSC 10383</strain>
    </source>
</reference>
<feature type="transmembrane region" description="Helical" evidence="8">
    <location>
        <begin position="401"/>
        <end position="421"/>
    </location>
</feature>
<evidence type="ECO:0000256" key="9">
    <source>
        <dbReference type="SAM" id="SignalP"/>
    </source>
</evidence>
<keyword evidence="6 8" id="KW-0472">Membrane</keyword>
<keyword evidence="3 8" id="KW-0812">Transmembrane</keyword>
<comment type="subcellular location">
    <subcellularLocation>
        <location evidence="1">Membrane</location>
    </subcellularLocation>
</comment>
<dbReference type="EMBL" id="FO904940">
    <property type="protein sequence ID" value="CDP29351.1"/>
    <property type="molecule type" value="Genomic_DNA"/>
</dbReference>
<evidence type="ECO:0000256" key="5">
    <source>
        <dbReference type="ARBA" id="ARBA00022989"/>
    </source>
</evidence>
<feature type="compositionally biased region" description="Acidic residues" evidence="7">
    <location>
        <begin position="484"/>
        <end position="495"/>
    </location>
</feature>
<evidence type="ECO:0000256" key="4">
    <source>
        <dbReference type="ARBA" id="ARBA00022982"/>
    </source>
</evidence>
<dbReference type="InterPro" id="IPR015920">
    <property type="entry name" value="Cellobiose_DH-like_cyt"/>
</dbReference>
<dbReference type="Gene3D" id="2.60.40.1210">
    <property type="entry name" value="Cellobiose dehydrogenase, cytochrome domain"/>
    <property type="match status" value="1"/>
</dbReference>
<dbReference type="AlphaFoldDB" id="A0A090CL96"/>
<evidence type="ECO:0000259" key="10">
    <source>
        <dbReference type="SMART" id="SM00665"/>
    </source>
</evidence>
<dbReference type="GO" id="GO:0016020">
    <property type="term" value="C:membrane"/>
    <property type="evidence" value="ECO:0007669"/>
    <property type="project" value="UniProtKB-SubCell"/>
</dbReference>
<keyword evidence="5 8" id="KW-1133">Transmembrane helix</keyword>
<feature type="transmembrane region" description="Helical" evidence="8">
    <location>
        <begin position="363"/>
        <end position="380"/>
    </location>
</feature>